<sequence>MAPDNGPIATALPSITAAAAAAAAAAASPSPPPPPPPQQDQQRQPASASPPTASPDPSAGDINHSSLKRPRDESPPSPTSPATGRLAREYSPAKVARLGLSAQVSAPLQLTGVAALEEERRRKEEDKRRNPPGVSENPNHRTLNELLSGGNMAISRPQDAPANMEEMALAAEATKALGGPVTIPQPNVSDARTDISPHSAAGPTGAVGNQHVLSSPAPLEVDSRNERQLVLSQPEAQMEEKTPTSLSFPGVLQPSAPMGAPAPPERHYSLPNNGEPASASNKKHKCPYCDTEFTRHHNLKSHLLTHSQEKPYLCQTCNLRFRRLHDLKRHGKLHTGEKPHVCPKCDRKFARGDALARHSKGAGGCAGRRASVGSYGDQGEYDGAPRNEGDDASMALYDGNGDVEMADEEHRRISLPAMKAQPPPGSPEPHMGPHSRTYPPVGPRTGPPGVLYPPAGERATINAGSSTSQSSLVNSIAGITESPKPLSPAVHDQNAIIRQHSPGSTGQYQQQPYGRRVSDRETAPGAPLPPPQSESPRANALTCLENESDPAQGQQPPVGPAAHDHGHARVSTGPSNHVNSGDGSANLFAQGEQGLWTYIQQLEDKVKDQHEWRVTAEANSKDLSLRLARVERHNAELADEVSSLRRAIELSGVRSSNGGAVV</sequence>
<dbReference type="PANTHER" id="PTHR23235">
    <property type="entry name" value="KRUEPPEL-LIKE TRANSCRIPTION FACTOR"/>
    <property type="match status" value="1"/>
</dbReference>
<proteinExistence type="predicted"/>
<accession>A0ABR4EKI8</accession>
<feature type="compositionally biased region" description="Pro residues" evidence="6">
    <location>
        <begin position="29"/>
        <end position="38"/>
    </location>
</feature>
<keyword evidence="9" id="KW-1185">Reference proteome</keyword>
<feature type="domain" description="C2H2-type" evidence="7">
    <location>
        <begin position="284"/>
        <end position="311"/>
    </location>
</feature>
<name>A0ABR4EKI8_9PEZI</name>
<feature type="region of interest" description="Disordered" evidence="6">
    <location>
        <begin position="17"/>
        <end position="145"/>
    </location>
</feature>
<reference evidence="8 9" key="1">
    <citation type="submission" date="2024-03" db="EMBL/GenBank/DDBJ databases">
        <title>A high-quality draft genome sequence of Diaporthe vaccinii, a causative agent of upright dieback and viscid rot disease in cranberry plants.</title>
        <authorList>
            <person name="Sarrasin M."/>
            <person name="Lang B.F."/>
            <person name="Burger G."/>
        </authorList>
    </citation>
    <scope>NUCLEOTIDE SEQUENCE [LARGE SCALE GENOMIC DNA]</scope>
    <source>
        <strain evidence="8 9">IS7</strain>
    </source>
</reference>
<evidence type="ECO:0000256" key="6">
    <source>
        <dbReference type="SAM" id="MobiDB-lite"/>
    </source>
</evidence>
<protein>
    <recommendedName>
        <fullName evidence="7">C2H2-type domain-containing protein</fullName>
    </recommendedName>
</protein>
<evidence type="ECO:0000313" key="8">
    <source>
        <dbReference type="EMBL" id="KAL2282962.1"/>
    </source>
</evidence>
<keyword evidence="2 4" id="KW-0863">Zinc-finger</keyword>
<dbReference type="Pfam" id="PF00096">
    <property type="entry name" value="zf-C2H2"/>
    <property type="match status" value="1"/>
</dbReference>
<evidence type="ECO:0000259" key="7">
    <source>
        <dbReference type="PROSITE" id="PS50157"/>
    </source>
</evidence>
<dbReference type="InterPro" id="IPR036236">
    <property type="entry name" value="Znf_C2H2_sf"/>
</dbReference>
<evidence type="ECO:0000256" key="1">
    <source>
        <dbReference type="ARBA" id="ARBA00022723"/>
    </source>
</evidence>
<feature type="coiled-coil region" evidence="5">
    <location>
        <begin position="620"/>
        <end position="647"/>
    </location>
</feature>
<dbReference type="SUPFAM" id="SSF57667">
    <property type="entry name" value="beta-beta-alpha zinc fingers"/>
    <property type="match status" value="2"/>
</dbReference>
<feature type="region of interest" description="Disordered" evidence="6">
    <location>
        <begin position="499"/>
        <end position="586"/>
    </location>
</feature>
<dbReference type="InterPro" id="IPR013087">
    <property type="entry name" value="Znf_C2H2_type"/>
</dbReference>
<keyword evidence="1" id="KW-0479">Metal-binding</keyword>
<evidence type="ECO:0000313" key="9">
    <source>
        <dbReference type="Proteomes" id="UP001600888"/>
    </source>
</evidence>
<feature type="region of interest" description="Disordered" evidence="6">
    <location>
        <begin position="255"/>
        <end position="283"/>
    </location>
</feature>
<keyword evidence="5" id="KW-0175">Coiled coil</keyword>
<evidence type="ECO:0000256" key="3">
    <source>
        <dbReference type="ARBA" id="ARBA00022833"/>
    </source>
</evidence>
<evidence type="ECO:0000256" key="4">
    <source>
        <dbReference type="PROSITE-ProRule" id="PRU00042"/>
    </source>
</evidence>
<feature type="compositionally biased region" description="Polar residues" evidence="6">
    <location>
        <begin position="572"/>
        <end position="583"/>
    </location>
</feature>
<dbReference type="SMART" id="SM00355">
    <property type="entry name" value="ZnF_C2H2"/>
    <property type="match status" value="3"/>
</dbReference>
<keyword evidence="3" id="KW-0862">Zinc</keyword>
<feature type="region of interest" description="Disordered" evidence="6">
    <location>
        <begin position="178"/>
        <end position="226"/>
    </location>
</feature>
<feature type="region of interest" description="Disordered" evidence="6">
    <location>
        <begin position="357"/>
        <end position="394"/>
    </location>
</feature>
<feature type="compositionally biased region" description="Low complexity" evidence="6">
    <location>
        <begin position="428"/>
        <end position="439"/>
    </location>
</feature>
<feature type="domain" description="C2H2-type" evidence="7">
    <location>
        <begin position="312"/>
        <end position="339"/>
    </location>
</feature>
<dbReference type="Proteomes" id="UP001600888">
    <property type="component" value="Unassembled WGS sequence"/>
</dbReference>
<feature type="region of interest" description="Disordered" evidence="6">
    <location>
        <begin position="418"/>
        <end position="448"/>
    </location>
</feature>
<feature type="compositionally biased region" description="Low complexity" evidence="6">
    <location>
        <begin position="39"/>
        <end position="59"/>
    </location>
</feature>
<dbReference type="PROSITE" id="PS00028">
    <property type="entry name" value="ZINC_FINGER_C2H2_1"/>
    <property type="match status" value="2"/>
</dbReference>
<comment type="caution">
    <text evidence="8">The sequence shown here is derived from an EMBL/GenBank/DDBJ whole genome shotgun (WGS) entry which is preliminary data.</text>
</comment>
<dbReference type="EMBL" id="JBAWTH010000046">
    <property type="protein sequence ID" value="KAL2282962.1"/>
    <property type="molecule type" value="Genomic_DNA"/>
</dbReference>
<dbReference type="Gene3D" id="3.30.160.60">
    <property type="entry name" value="Classic Zinc Finger"/>
    <property type="match status" value="3"/>
</dbReference>
<feature type="compositionally biased region" description="Basic and acidic residues" evidence="6">
    <location>
        <begin position="117"/>
        <end position="129"/>
    </location>
</feature>
<organism evidence="8 9">
    <name type="scientific">Diaporthe vaccinii</name>
    <dbReference type="NCBI Taxonomy" id="105482"/>
    <lineage>
        <taxon>Eukaryota</taxon>
        <taxon>Fungi</taxon>
        <taxon>Dikarya</taxon>
        <taxon>Ascomycota</taxon>
        <taxon>Pezizomycotina</taxon>
        <taxon>Sordariomycetes</taxon>
        <taxon>Sordariomycetidae</taxon>
        <taxon>Diaporthales</taxon>
        <taxon>Diaporthaceae</taxon>
        <taxon>Diaporthe</taxon>
        <taxon>Diaporthe eres species complex</taxon>
    </lineage>
</organism>
<evidence type="ECO:0000256" key="2">
    <source>
        <dbReference type="ARBA" id="ARBA00022771"/>
    </source>
</evidence>
<evidence type="ECO:0000256" key="5">
    <source>
        <dbReference type="SAM" id="Coils"/>
    </source>
</evidence>
<gene>
    <name evidence="8" type="ORF">FJTKL_10304</name>
</gene>
<feature type="compositionally biased region" description="Low complexity" evidence="6">
    <location>
        <begin position="17"/>
        <end position="28"/>
    </location>
</feature>
<dbReference type="PANTHER" id="PTHR23235:SF120">
    <property type="entry name" value="KRUPPEL-LIKE FACTOR 15"/>
    <property type="match status" value="1"/>
</dbReference>
<feature type="compositionally biased region" description="Polar residues" evidence="6">
    <location>
        <begin position="501"/>
        <end position="512"/>
    </location>
</feature>
<dbReference type="PROSITE" id="PS50157">
    <property type="entry name" value="ZINC_FINGER_C2H2_2"/>
    <property type="match status" value="2"/>
</dbReference>